<feature type="transmembrane region" description="Helical" evidence="7">
    <location>
        <begin position="95"/>
        <end position="118"/>
    </location>
</feature>
<feature type="transmembrane region" description="Helical" evidence="7">
    <location>
        <begin position="173"/>
        <end position="194"/>
    </location>
</feature>
<keyword evidence="10" id="KW-1185">Reference proteome</keyword>
<keyword evidence="5 7" id="KW-1133">Transmembrane helix</keyword>
<keyword evidence="6 7" id="KW-0472">Membrane</keyword>
<dbReference type="NCBIfam" id="TIGR00786">
    <property type="entry name" value="dctM"/>
    <property type="match status" value="1"/>
</dbReference>
<evidence type="ECO:0000256" key="5">
    <source>
        <dbReference type="ARBA" id="ARBA00022989"/>
    </source>
</evidence>
<evidence type="ECO:0000256" key="2">
    <source>
        <dbReference type="ARBA" id="ARBA00022475"/>
    </source>
</evidence>
<organism evidence="9 10">
    <name type="scientific">Hominiventricola filiformis</name>
    <dbReference type="NCBI Taxonomy" id="2885352"/>
    <lineage>
        <taxon>Bacteria</taxon>
        <taxon>Bacillati</taxon>
        <taxon>Bacillota</taxon>
        <taxon>Clostridia</taxon>
        <taxon>Lachnospirales</taxon>
        <taxon>Lachnospiraceae</taxon>
        <taxon>Hominiventricola</taxon>
    </lineage>
</organism>
<gene>
    <name evidence="9" type="ORF">LKD36_04825</name>
</gene>
<dbReference type="GO" id="GO:0005886">
    <property type="term" value="C:plasma membrane"/>
    <property type="evidence" value="ECO:0007669"/>
    <property type="project" value="UniProtKB-SubCell"/>
</dbReference>
<keyword evidence="3" id="KW-0997">Cell inner membrane</keyword>
<proteinExistence type="predicted"/>
<feature type="transmembrane region" description="Helical" evidence="7">
    <location>
        <begin position="317"/>
        <end position="345"/>
    </location>
</feature>
<feature type="transmembrane region" description="Helical" evidence="7">
    <location>
        <begin position="357"/>
        <end position="382"/>
    </location>
</feature>
<dbReference type="Proteomes" id="UP001198220">
    <property type="component" value="Unassembled WGS sequence"/>
</dbReference>
<evidence type="ECO:0000313" key="9">
    <source>
        <dbReference type="EMBL" id="MCC2125500.1"/>
    </source>
</evidence>
<keyword evidence="2" id="KW-1003">Cell membrane</keyword>
<dbReference type="PIRSF" id="PIRSF006066">
    <property type="entry name" value="HI0050"/>
    <property type="match status" value="1"/>
</dbReference>
<evidence type="ECO:0000256" key="1">
    <source>
        <dbReference type="ARBA" id="ARBA00004429"/>
    </source>
</evidence>
<evidence type="ECO:0000256" key="4">
    <source>
        <dbReference type="ARBA" id="ARBA00022692"/>
    </source>
</evidence>
<dbReference type="EMBL" id="JAJEPS010000003">
    <property type="protein sequence ID" value="MCC2125500.1"/>
    <property type="molecule type" value="Genomic_DNA"/>
</dbReference>
<feature type="transmembrane region" description="Helical" evidence="7">
    <location>
        <begin position="402"/>
        <end position="426"/>
    </location>
</feature>
<dbReference type="AlphaFoldDB" id="A0AAE3A7Y9"/>
<evidence type="ECO:0000256" key="6">
    <source>
        <dbReference type="ARBA" id="ARBA00023136"/>
    </source>
</evidence>
<evidence type="ECO:0000256" key="3">
    <source>
        <dbReference type="ARBA" id="ARBA00022519"/>
    </source>
</evidence>
<feature type="transmembrane region" description="Helical" evidence="7">
    <location>
        <begin position="55"/>
        <end position="75"/>
    </location>
</feature>
<dbReference type="PANTHER" id="PTHR33362:SF4">
    <property type="entry name" value="2,3-DIKETO-L-GULONATE TRAP TRANSPORTER LARGE PERMEASE PROTEIN YIAN"/>
    <property type="match status" value="1"/>
</dbReference>
<dbReference type="RefSeq" id="WP_308458916.1">
    <property type="nucleotide sequence ID" value="NZ_JAJEPS010000003.1"/>
</dbReference>
<feature type="domain" description="TRAP C4-dicarboxylate transport system permease DctM subunit" evidence="8">
    <location>
        <begin position="8"/>
        <end position="417"/>
    </location>
</feature>
<feature type="transmembrane region" description="Helical" evidence="7">
    <location>
        <begin position="243"/>
        <end position="262"/>
    </location>
</feature>
<dbReference type="PANTHER" id="PTHR33362">
    <property type="entry name" value="SIALIC ACID TRAP TRANSPORTER PERMEASE PROTEIN SIAT-RELATED"/>
    <property type="match status" value="1"/>
</dbReference>
<evidence type="ECO:0000256" key="7">
    <source>
        <dbReference type="SAM" id="Phobius"/>
    </source>
</evidence>
<feature type="transmembrane region" description="Helical" evidence="7">
    <location>
        <begin position="139"/>
        <end position="161"/>
    </location>
</feature>
<feature type="transmembrane region" description="Helical" evidence="7">
    <location>
        <begin position="6"/>
        <end position="34"/>
    </location>
</feature>
<keyword evidence="4 7" id="KW-0812">Transmembrane</keyword>
<reference evidence="9 10" key="1">
    <citation type="submission" date="2021-10" db="EMBL/GenBank/DDBJ databases">
        <title>Anaerobic single-cell dispensing facilitates the cultivation of human gut bacteria.</title>
        <authorList>
            <person name="Afrizal A."/>
        </authorList>
    </citation>
    <scope>NUCLEOTIDE SEQUENCE [LARGE SCALE GENOMIC DNA]</scope>
    <source>
        <strain evidence="9 10">CLA-AA-H276</strain>
    </source>
</reference>
<feature type="transmembrane region" description="Helical" evidence="7">
    <location>
        <begin position="215"/>
        <end position="237"/>
    </location>
</feature>
<accession>A0AAE3A7Y9</accession>
<dbReference type="InterPro" id="IPR010656">
    <property type="entry name" value="DctM"/>
</dbReference>
<dbReference type="Pfam" id="PF06808">
    <property type="entry name" value="DctM"/>
    <property type="match status" value="1"/>
</dbReference>
<evidence type="ECO:0000313" key="10">
    <source>
        <dbReference type="Proteomes" id="UP001198220"/>
    </source>
</evidence>
<sequence>MPNLWPILIAFVLFFVGVPVAFSMIIASLIYFTFWCDGVTLFNMISALFEQSSSFTMMAVPFFILAGSVMGYGGVSESLMDFCGMLTSKFTGGLGATNCLLSTFMGGLSGSSCADAAFEARMLCPEMVKRGYPLGYSAALTATTSCITPIIPPGIALIIYATAASCSIGDMFLAGYIPGIIMCVALLAVNYFIAKTRGYQPAVKEKVTAKQFMKQLGSSIWALLMPIGIVMGMRVGIFTPTECAAICVLYSLFCGVFIYRRLKLEHIKKIVVESVHSTASVLLILSAASMFSRYMLWENIPQIGTNLLIKIAPNGTVFILIVLVFMLIMGMFLDTAAALVILPPLLIPVAKTLGVDVIHLGLVMVLMDTLGGVTPPFGVMMFSVMGVTKVKMSEYMKDGWPLILTLLIVCAFVAVCPVDMILLNLFR</sequence>
<comment type="caution">
    <text evidence="9">The sequence shown here is derived from an EMBL/GenBank/DDBJ whole genome shotgun (WGS) entry which is preliminary data.</text>
</comment>
<comment type="subcellular location">
    <subcellularLocation>
        <location evidence="1">Cell inner membrane</location>
        <topology evidence="1">Multi-pass membrane protein</topology>
    </subcellularLocation>
</comment>
<name>A0AAE3A7Y9_9FIRM</name>
<protein>
    <submittedName>
        <fullName evidence="9">TRAP transporter large permease</fullName>
    </submittedName>
</protein>
<evidence type="ECO:0000259" key="8">
    <source>
        <dbReference type="Pfam" id="PF06808"/>
    </source>
</evidence>
<dbReference type="GO" id="GO:0022857">
    <property type="term" value="F:transmembrane transporter activity"/>
    <property type="evidence" value="ECO:0007669"/>
    <property type="project" value="TreeGrafter"/>
</dbReference>
<dbReference type="InterPro" id="IPR004681">
    <property type="entry name" value="TRAP_DctM"/>
</dbReference>